<keyword evidence="4 6" id="KW-0472">Membrane</keyword>
<evidence type="ECO:0000256" key="6">
    <source>
        <dbReference type="SAM" id="Phobius"/>
    </source>
</evidence>
<dbReference type="GO" id="GO:0071944">
    <property type="term" value="C:cell periphery"/>
    <property type="evidence" value="ECO:0007669"/>
    <property type="project" value="UniProtKB-ARBA"/>
</dbReference>
<evidence type="ECO:0000313" key="7">
    <source>
        <dbReference type="EMBL" id="KIW53374.1"/>
    </source>
</evidence>
<comment type="subcellular location">
    <subcellularLocation>
        <location evidence="1">Membrane</location>
        <topology evidence="1">Single-pass membrane protein</topology>
    </subcellularLocation>
</comment>
<reference evidence="7 8" key="1">
    <citation type="submission" date="2015-01" db="EMBL/GenBank/DDBJ databases">
        <title>The Genome Sequence of Exophiala xenobiotica CBS118157.</title>
        <authorList>
            <consortium name="The Broad Institute Genomics Platform"/>
            <person name="Cuomo C."/>
            <person name="de Hoog S."/>
            <person name="Gorbushina A."/>
            <person name="Stielow B."/>
            <person name="Teixiera M."/>
            <person name="Abouelleil A."/>
            <person name="Chapman S.B."/>
            <person name="Priest M."/>
            <person name="Young S.K."/>
            <person name="Wortman J."/>
            <person name="Nusbaum C."/>
            <person name="Birren B."/>
        </authorList>
    </citation>
    <scope>NUCLEOTIDE SEQUENCE [LARGE SCALE GENOMIC DNA]</scope>
    <source>
        <strain evidence="7 8">CBS 118157</strain>
    </source>
</reference>
<evidence type="ECO:0000313" key="8">
    <source>
        <dbReference type="Proteomes" id="UP000054342"/>
    </source>
</evidence>
<dbReference type="GO" id="GO:0016020">
    <property type="term" value="C:membrane"/>
    <property type="evidence" value="ECO:0007669"/>
    <property type="project" value="UniProtKB-SubCell"/>
</dbReference>
<feature type="compositionally biased region" description="Polar residues" evidence="5">
    <location>
        <begin position="533"/>
        <end position="567"/>
    </location>
</feature>
<dbReference type="InterPro" id="IPR051694">
    <property type="entry name" value="Immunoregulatory_rcpt-like"/>
</dbReference>
<dbReference type="Proteomes" id="UP000054342">
    <property type="component" value="Unassembled WGS sequence"/>
</dbReference>
<dbReference type="GeneID" id="25330862"/>
<feature type="region of interest" description="Disordered" evidence="5">
    <location>
        <begin position="185"/>
        <end position="234"/>
    </location>
</feature>
<feature type="transmembrane region" description="Helical" evidence="6">
    <location>
        <begin position="349"/>
        <end position="370"/>
    </location>
</feature>
<dbReference type="HOGENOM" id="CLU_031551_0_0_1"/>
<keyword evidence="3 6" id="KW-1133">Transmembrane helix</keyword>
<dbReference type="OrthoDB" id="4121282at2759"/>
<sequence>MAAAGLKDILFLFSSGSGSVPIALEPHRHTQGDRLDVILNKMRSSTGCILLLLASISLTLAQSVEYSTDASGNVYASTVYDTTSGAASSSSVVITSTASSAAYTSSTTFSSSCTTGSTYIGATTTPSTTSTSLPAIQTVPYTGQALLVGTCGIAQFTIITFPDGGSLEVPLVGCSDDRPECCPSLNFTSSEPSKTGDAEASESSGTASESASESESGETTSWTGTTPSPTPTGVVSMLSKAPLTVCPSDMVDLDPVCCPIGFSQYGQSIIGNLPCVSTLTTTVYSPDPSVLSSITSVISASMVAASTTSTPTVSVIINQVFALGLPCADNVEADHGDHTHLSTGAKAGIGAGIGVAVLLVILGLWACLAIRHRRRKKMRALEAAANAAGGPIRPGAGPDTGAYAAAVGAGNEAKHMSMATTIAGPPGSPGMQQQQPMMGGYGQPHGYGPAFGYVQPQQQQHPGMMQMPQDPYGGAYGMGLQHPGGGGGAFYSPPMSQSPPPPGYGFYAGQNKDGGGVVVAPPAEVDGGHVAPQQMNNRVSTGPSQGMSVSDTRSQGTESVTAVNSGHSEAAELGDNTYSHSARA</sequence>
<protein>
    <recommendedName>
        <fullName evidence="9">Mid2 domain-containing protein</fullName>
    </recommendedName>
</protein>
<dbReference type="PANTHER" id="PTHR15549">
    <property type="entry name" value="PAIRED IMMUNOGLOBULIN-LIKE TYPE 2 RECEPTOR"/>
    <property type="match status" value="1"/>
</dbReference>
<evidence type="ECO:0000256" key="1">
    <source>
        <dbReference type="ARBA" id="ARBA00004167"/>
    </source>
</evidence>
<proteinExistence type="predicted"/>
<keyword evidence="8" id="KW-1185">Reference proteome</keyword>
<gene>
    <name evidence="7" type="ORF">PV05_08954</name>
</gene>
<feature type="compositionally biased region" description="Low complexity" evidence="5">
    <location>
        <begin position="201"/>
        <end position="233"/>
    </location>
</feature>
<evidence type="ECO:0000256" key="4">
    <source>
        <dbReference type="ARBA" id="ARBA00023136"/>
    </source>
</evidence>
<evidence type="ECO:0000256" key="3">
    <source>
        <dbReference type="ARBA" id="ARBA00022989"/>
    </source>
</evidence>
<evidence type="ECO:0000256" key="5">
    <source>
        <dbReference type="SAM" id="MobiDB-lite"/>
    </source>
</evidence>
<keyword evidence="2 6" id="KW-0812">Transmembrane</keyword>
<evidence type="ECO:0000256" key="2">
    <source>
        <dbReference type="ARBA" id="ARBA00022692"/>
    </source>
</evidence>
<accession>A0A0D2F049</accession>
<feature type="region of interest" description="Disordered" evidence="5">
    <location>
        <begin position="525"/>
        <end position="584"/>
    </location>
</feature>
<evidence type="ECO:0008006" key="9">
    <source>
        <dbReference type="Google" id="ProtNLM"/>
    </source>
</evidence>
<dbReference type="AlphaFoldDB" id="A0A0D2F049"/>
<dbReference type="PANTHER" id="PTHR15549:SF30">
    <property type="entry name" value="MID2 DOMAIN-CONTAINING PROTEIN"/>
    <property type="match status" value="1"/>
</dbReference>
<organism evidence="7 8">
    <name type="scientific">Exophiala xenobiotica</name>
    <dbReference type="NCBI Taxonomy" id="348802"/>
    <lineage>
        <taxon>Eukaryota</taxon>
        <taxon>Fungi</taxon>
        <taxon>Dikarya</taxon>
        <taxon>Ascomycota</taxon>
        <taxon>Pezizomycotina</taxon>
        <taxon>Eurotiomycetes</taxon>
        <taxon>Chaetothyriomycetidae</taxon>
        <taxon>Chaetothyriales</taxon>
        <taxon>Herpotrichiellaceae</taxon>
        <taxon>Exophiala</taxon>
    </lineage>
</organism>
<name>A0A0D2F049_9EURO</name>
<dbReference type="RefSeq" id="XP_013313958.1">
    <property type="nucleotide sequence ID" value="XM_013458504.1"/>
</dbReference>
<dbReference type="EMBL" id="KN847321">
    <property type="protein sequence ID" value="KIW53374.1"/>
    <property type="molecule type" value="Genomic_DNA"/>
</dbReference>
<dbReference type="STRING" id="348802.A0A0D2F049"/>